<organism evidence="2 5">
    <name type="scientific">Arthrobacter bambusae</name>
    <dbReference type="NCBI Taxonomy" id="1338426"/>
    <lineage>
        <taxon>Bacteria</taxon>
        <taxon>Bacillati</taxon>
        <taxon>Actinomycetota</taxon>
        <taxon>Actinomycetes</taxon>
        <taxon>Micrococcales</taxon>
        <taxon>Micrococcaceae</taxon>
        <taxon>Arthrobacter</taxon>
    </lineage>
</organism>
<dbReference type="Proteomes" id="UP001242995">
    <property type="component" value="Unassembled WGS sequence"/>
</dbReference>
<keyword evidence="1" id="KW-0472">Membrane</keyword>
<evidence type="ECO:0000313" key="5">
    <source>
        <dbReference type="Proteomes" id="UP001242995"/>
    </source>
</evidence>
<dbReference type="RefSeq" id="WP_306959094.1">
    <property type="nucleotide sequence ID" value="NZ_JAUSRG010000001.1"/>
</dbReference>
<reference evidence="2 4" key="1">
    <citation type="submission" date="2023-07" db="EMBL/GenBank/DDBJ databases">
        <title>Sorghum-associated microbial communities from plants grown in Nebraska, USA.</title>
        <authorList>
            <person name="Schachtman D."/>
        </authorList>
    </citation>
    <scope>NUCLEOTIDE SEQUENCE</scope>
    <source>
        <strain evidence="2">DS1006</strain>
        <strain evidence="3 4">DS1016</strain>
    </source>
</reference>
<keyword evidence="1" id="KW-1133">Transmembrane helix</keyword>
<keyword evidence="4" id="KW-1185">Reference proteome</keyword>
<gene>
    <name evidence="2" type="ORF">J2S90_000580</name>
    <name evidence="3" type="ORF">J2S93_001123</name>
</gene>
<proteinExistence type="predicted"/>
<keyword evidence="1" id="KW-0812">Transmembrane</keyword>
<evidence type="ECO:0000313" key="3">
    <source>
        <dbReference type="EMBL" id="MDQ0179707.1"/>
    </source>
</evidence>
<evidence type="ECO:0000313" key="4">
    <source>
        <dbReference type="Proteomes" id="UP001230951"/>
    </source>
</evidence>
<sequence>MGNYSTGYLARDERRERRKRFQRKLSYVGLAILAAATIFVVTIALRH</sequence>
<dbReference type="AlphaFoldDB" id="A0AAW8DEE5"/>
<protein>
    <submittedName>
        <fullName evidence="2">Uncharacterized protein</fullName>
    </submittedName>
</protein>
<evidence type="ECO:0000256" key="1">
    <source>
        <dbReference type="SAM" id="Phobius"/>
    </source>
</evidence>
<dbReference type="EMBL" id="JAUSTF010000002">
    <property type="protein sequence ID" value="MDQ0179707.1"/>
    <property type="molecule type" value="Genomic_DNA"/>
</dbReference>
<name>A0AAW8DEE5_9MICC</name>
<feature type="transmembrane region" description="Helical" evidence="1">
    <location>
        <begin position="25"/>
        <end position="45"/>
    </location>
</feature>
<dbReference type="EMBL" id="JAUSRG010000001">
    <property type="protein sequence ID" value="MDP9903640.1"/>
    <property type="molecule type" value="Genomic_DNA"/>
</dbReference>
<accession>A0AAW8DEE5</accession>
<dbReference type="Proteomes" id="UP001230951">
    <property type="component" value="Unassembled WGS sequence"/>
</dbReference>
<comment type="caution">
    <text evidence="2">The sequence shown here is derived from an EMBL/GenBank/DDBJ whole genome shotgun (WGS) entry which is preliminary data.</text>
</comment>
<evidence type="ECO:0000313" key="2">
    <source>
        <dbReference type="EMBL" id="MDP9903640.1"/>
    </source>
</evidence>